<keyword evidence="2" id="KW-0472">Membrane</keyword>
<evidence type="ECO:0000256" key="1">
    <source>
        <dbReference type="SAM" id="MobiDB-lite"/>
    </source>
</evidence>
<feature type="compositionally biased region" description="Low complexity" evidence="1">
    <location>
        <begin position="1"/>
        <end position="32"/>
    </location>
</feature>
<evidence type="ECO:0000256" key="2">
    <source>
        <dbReference type="SAM" id="Phobius"/>
    </source>
</evidence>
<organism evidence="3 4">
    <name type="scientific">Brachybacterium nesterenkovii</name>
    <dbReference type="NCBI Taxonomy" id="47847"/>
    <lineage>
        <taxon>Bacteria</taxon>
        <taxon>Bacillati</taxon>
        <taxon>Actinomycetota</taxon>
        <taxon>Actinomycetes</taxon>
        <taxon>Micrococcales</taxon>
        <taxon>Dermabacteraceae</taxon>
        <taxon>Brachybacterium</taxon>
    </lineage>
</organism>
<evidence type="ECO:0008006" key="5">
    <source>
        <dbReference type="Google" id="ProtNLM"/>
    </source>
</evidence>
<keyword evidence="2" id="KW-0812">Transmembrane</keyword>
<dbReference type="Proteomes" id="UP000195981">
    <property type="component" value="Unassembled WGS sequence"/>
</dbReference>
<evidence type="ECO:0000313" key="4">
    <source>
        <dbReference type="Proteomes" id="UP000195981"/>
    </source>
</evidence>
<keyword evidence="4" id="KW-1185">Reference proteome</keyword>
<feature type="transmembrane region" description="Helical" evidence="2">
    <location>
        <begin position="76"/>
        <end position="99"/>
    </location>
</feature>
<feature type="region of interest" description="Disordered" evidence="1">
    <location>
        <begin position="1"/>
        <end position="34"/>
    </location>
</feature>
<name>A0A1X6X5U2_9MICO</name>
<dbReference type="EMBL" id="FWFG01000099">
    <property type="protein sequence ID" value="SLM94428.1"/>
    <property type="molecule type" value="Genomic_DNA"/>
</dbReference>
<reference evidence="3 4" key="1">
    <citation type="submission" date="2017-02" db="EMBL/GenBank/DDBJ databases">
        <authorList>
            <person name="Peterson S.W."/>
        </authorList>
    </citation>
    <scope>NUCLEOTIDE SEQUENCE [LARGE SCALE GENOMIC DNA]</scope>
    <source>
        <strain evidence="3 4">CIP104813</strain>
    </source>
</reference>
<sequence>MGQGGADPYAPAPYASDDAYAQHPSAAPQQVPGGYGAGPQAGYGPGGYAQATYQGVPAAPPRTPEPLRSQITNSAIGVLVVGFLCGGTIPAILGIIALTQVDSNPQSAQTLNKVGWILCIVFAVLIIGTMLVSFVLPVLLSILFGAAAMSSY</sequence>
<evidence type="ECO:0000313" key="3">
    <source>
        <dbReference type="EMBL" id="SLM94428.1"/>
    </source>
</evidence>
<proteinExistence type="predicted"/>
<dbReference type="AlphaFoldDB" id="A0A1X6X5U2"/>
<keyword evidence="2" id="KW-1133">Transmembrane helix</keyword>
<gene>
    <name evidence="3" type="ORF">FM110_11315</name>
</gene>
<feature type="transmembrane region" description="Helical" evidence="2">
    <location>
        <begin position="114"/>
        <end position="147"/>
    </location>
</feature>
<protein>
    <recommendedName>
        <fullName evidence="5">DUF4190 domain-containing protein</fullName>
    </recommendedName>
</protein>
<accession>A0A1X6X5U2</accession>